<dbReference type="EMBL" id="MCFE01000249">
    <property type="protein sequence ID" value="ORX93044.1"/>
    <property type="molecule type" value="Genomic_DNA"/>
</dbReference>
<dbReference type="Proteomes" id="UP000193498">
    <property type="component" value="Unassembled WGS sequence"/>
</dbReference>
<dbReference type="AlphaFoldDB" id="A0A1Y1Y634"/>
<organism evidence="4 5">
    <name type="scientific">Basidiobolus meristosporus CBS 931.73</name>
    <dbReference type="NCBI Taxonomy" id="1314790"/>
    <lineage>
        <taxon>Eukaryota</taxon>
        <taxon>Fungi</taxon>
        <taxon>Fungi incertae sedis</taxon>
        <taxon>Zoopagomycota</taxon>
        <taxon>Entomophthoromycotina</taxon>
        <taxon>Basidiobolomycetes</taxon>
        <taxon>Basidiobolales</taxon>
        <taxon>Basidiobolaceae</taxon>
        <taxon>Basidiobolus</taxon>
    </lineage>
</organism>
<evidence type="ECO:0000259" key="3">
    <source>
        <dbReference type="SMART" id="SM00829"/>
    </source>
</evidence>
<dbReference type="PANTHER" id="PTHR48106:SF18">
    <property type="entry name" value="QUINONE OXIDOREDUCTASE PIG3"/>
    <property type="match status" value="1"/>
</dbReference>
<dbReference type="PANTHER" id="PTHR48106">
    <property type="entry name" value="QUINONE OXIDOREDUCTASE PIG3-RELATED"/>
    <property type="match status" value="1"/>
</dbReference>
<evidence type="ECO:0000256" key="1">
    <source>
        <dbReference type="ARBA" id="ARBA00022857"/>
    </source>
</evidence>
<feature type="domain" description="Enoyl reductase (ER)" evidence="3">
    <location>
        <begin position="10"/>
        <end position="325"/>
    </location>
</feature>
<dbReference type="GO" id="GO:0016651">
    <property type="term" value="F:oxidoreductase activity, acting on NAD(P)H"/>
    <property type="evidence" value="ECO:0007669"/>
    <property type="project" value="TreeGrafter"/>
</dbReference>
<gene>
    <name evidence="4" type="ORF">K493DRAFT_408573</name>
</gene>
<protein>
    <submittedName>
        <fullName evidence="4">NADPH:quinone reductase-like protein</fullName>
    </submittedName>
</protein>
<dbReference type="OrthoDB" id="203908at2759"/>
<evidence type="ECO:0000313" key="4">
    <source>
        <dbReference type="EMBL" id="ORX93044.1"/>
    </source>
</evidence>
<dbReference type="Gene3D" id="3.40.50.720">
    <property type="entry name" value="NAD(P)-binding Rossmann-like Domain"/>
    <property type="match status" value="1"/>
</dbReference>
<dbReference type="CDD" id="cd05276">
    <property type="entry name" value="p53_inducible_oxidoreductase"/>
    <property type="match status" value="1"/>
</dbReference>
<dbReference type="InterPro" id="IPR013154">
    <property type="entry name" value="ADH-like_N"/>
</dbReference>
<dbReference type="InterPro" id="IPR011032">
    <property type="entry name" value="GroES-like_sf"/>
</dbReference>
<dbReference type="SUPFAM" id="SSF50129">
    <property type="entry name" value="GroES-like"/>
    <property type="match status" value="1"/>
</dbReference>
<keyword evidence="2" id="KW-0560">Oxidoreductase</keyword>
<proteinExistence type="predicted"/>
<sequence length="328" mass="36517">MKAVLVKQPGDSSQLYHGETEIPQIKDHELLVKVHYFALNRMDILQREGKYPVSKDVSQILGVEMSGVVERVGASVTNFKEGDKVFGLMYGGAYAEYCAIHESMAMHLPDELSFKEAAAVPEAWCTAYQALHWIASIKKGDNVLIHAGASGVGLAAIQLAKRAGANKIFVTAGSGDKLEFCEGLGATDPINYKTESFKEKILNSTDQYGVDIIVDFIGANYWNDNIEILAKDGRMVILAFMSGVQVENFNIGPLLRKRLRIEGSTLRSRSVEYQVKLFEDISKDVIPKFINGEYKIIVDKEFSWKDIKEAHLYMEANKNTGKIVVRVD</sequence>
<dbReference type="InParanoid" id="A0A1Y1Y634"/>
<dbReference type="SUPFAM" id="SSF51735">
    <property type="entry name" value="NAD(P)-binding Rossmann-fold domains"/>
    <property type="match status" value="1"/>
</dbReference>
<dbReference type="InterPro" id="IPR014189">
    <property type="entry name" value="Quinone_OxRdtase_PIG3"/>
</dbReference>
<evidence type="ECO:0000313" key="5">
    <source>
        <dbReference type="Proteomes" id="UP000193498"/>
    </source>
</evidence>
<dbReference type="Gene3D" id="3.90.180.10">
    <property type="entry name" value="Medium-chain alcohol dehydrogenases, catalytic domain"/>
    <property type="match status" value="1"/>
</dbReference>
<comment type="caution">
    <text evidence="4">The sequence shown here is derived from an EMBL/GenBank/DDBJ whole genome shotgun (WGS) entry which is preliminary data.</text>
</comment>
<name>A0A1Y1Y634_9FUNG</name>
<dbReference type="SMART" id="SM00829">
    <property type="entry name" value="PKS_ER"/>
    <property type="match status" value="1"/>
</dbReference>
<dbReference type="InterPro" id="IPR020843">
    <property type="entry name" value="ER"/>
</dbReference>
<keyword evidence="1" id="KW-0521">NADP</keyword>
<dbReference type="GO" id="GO:0070402">
    <property type="term" value="F:NADPH binding"/>
    <property type="evidence" value="ECO:0007669"/>
    <property type="project" value="TreeGrafter"/>
</dbReference>
<dbReference type="Pfam" id="PF00107">
    <property type="entry name" value="ADH_zinc_N"/>
    <property type="match status" value="1"/>
</dbReference>
<dbReference type="Pfam" id="PF08240">
    <property type="entry name" value="ADH_N"/>
    <property type="match status" value="1"/>
</dbReference>
<keyword evidence="5" id="KW-1185">Reference proteome</keyword>
<dbReference type="STRING" id="1314790.A0A1Y1Y634"/>
<dbReference type="NCBIfam" id="TIGR02824">
    <property type="entry name" value="quinone_pig3"/>
    <property type="match status" value="1"/>
</dbReference>
<dbReference type="InterPro" id="IPR013149">
    <property type="entry name" value="ADH-like_C"/>
</dbReference>
<accession>A0A1Y1Y634</accession>
<reference evidence="4 5" key="1">
    <citation type="submission" date="2016-07" db="EMBL/GenBank/DDBJ databases">
        <title>Pervasive Adenine N6-methylation of Active Genes in Fungi.</title>
        <authorList>
            <consortium name="DOE Joint Genome Institute"/>
            <person name="Mondo S.J."/>
            <person name="Dannebaum R.O."/>
            <person name="Kuo R.C."/>
            <person name="Labutti K."/>
            <person name="Haridas S."/>
            <person name="Kuo A."/>
            <person name="Salamov A."/>
            <person name="Ahrendt S.R."/>
            <person name="Lipzen A."/>
            <person name="Sullivan W."/>
            <person name="Andreopoulos W.B."/>
            <person name="Clum A."/>
            <person name="Lindquist E."/>
            <person name="Daum C."/>
            <person name="Ramamoorthy G.K."/>
            <person name="Gryganskyi A."/>
            <person name="Culley D."/>
            <person name="Magnuson J.K."/>
            <person name="James T.Y."/>
            <person name="O'Malley M.A."/>
            <person name="Stajich J.E."/>
            <person name="Spatafora J.W."/>
            <person name="Visel A."/>
            <person name="Grigoriev I.V."/>
        </authorList>
    </citation>
    <scope>NUCLEOTIDE SEQUENCE [LARGE SCALE GENOMIC DNA]</scope>
    <source>
        <strain evidence="4 5">CBS 931.73</strain>
    </source>
</reference>
<dbReference type="InterPro" id="IPR036291">
    <property type="entry name" value="NAD(P)-bd_dom_sf"/>
</dbReference>
<evidence type="ECO:0000256" key="2">
    <source>
        <dbReference type="ARBA" id="ARBA00023002"/>
    </source>
</evidence>